<feature type="domain" description="Protein SirB1 N-terminal" evidence="2">
    <location>
        <begin position="125"/>
        <end position="274"/>
    </location>
</feature>
<gene>
    <name evidence="3" type="ORF">CH357_08885</name>
</gene>
<dbReference type="PANTHER" id="PTHR31350">
    <property type="entry name" value="SI:DKEY-261L7.2"/>
    <property type="match status" value="1"/>
</dbReference>
<comment type="caution">
    <text evidence="3">The sequence shown here is derived from an EMBL/GenBank/DDBJ whole genome shotgun (WGS) entry which is preliminary data.</text>
</comment>
<dbReference type="EMBL" id="NPDN01000004">
    <property type="protein sequence ID" value="PJZ25748.1"/>
    <property type="molecule type" value="Genomic_DNA"/>
</dbReference>
<name>A0A2M9XDG7_9LEPT</name>
<dbReference type="InterPro" id="IPR032698">
    <property type="entry name" value="SirB1_N"/>
</dbReference>
<dbReference type="AlphaFoldDB" id="A0A2M9XDG7"/>
<dbReference type="Proteomes" id="UP000232196">
    <property type="component" value="Unassembled WGS sequence"/>
</dbReference>
<evidence type="ECO:0000313" key="3">
    <source>
        <dbReference type="EMBL" id="PJZ25748.1"/>
    </source>
</evidence>
<reference evidence="3 4" key="1">
    <citation type="submission" date="2017-07" db="EMBL/GenBank/DDBJ databases">
        <title>Leptospira spp. isolated from tropical soils.</title>
        <authorList>
            <person name="Thibeaux R."/>
            <person name="Iraola G."/>
            <person name="Ferres I."/>
            <person name="Bierque E."/>
            <person name="Girault D."/>
            <person name="Soupe-Gilbert M.-E."/>
            <person name="Picardeau M."/>
            <person name="Goarant C."/>
        </authorList>
    </citation>
    <scope>NUCLEOTIDE SEQUENCE [LARGE SCALE GENOMIC DNA]</scope>
    <source>
        <strain evidence="3 4">MCA1-C-A1</strain>
    </source>
</reference>
<evidence type="ECO:0000313" key="4">
    <source>
        <dbReference type="Proteomes" id="UP000232196"/>
    </source>
</evidence>
<dbReference type="Pfam" id="PF13369">
    <property type="entry name" value="Transglut_core2"/>
    <property type="match status" value="1"/>
</dbReference>
<comment type="similarity">
    <text evidence="1">Belongs to the UPF0162 family.</text>
</comment>
<evidence type="ECO:0000259" key="2">
    <source>
        <dbReference type="Pfam" id="PF13369"/>
    </source>
</evidence>
<evidence type="ECO:0000256" key="1">
    <source>
        <dbReference type="ARBA" id="ARBA00007100"/>
    </source>
</evidence>
<dbReference type="OrthoDB" id="232498at2"/>
<keyword evidence="4" id="KW-1185">Reference proteome</keyword>
<protein>
    <submittedName>
        <fullName evidence="3">Transglutaminase</fullName>
    </submittedName>
</protein>
<sequence length="306" mass="35663">MKSDFIDMQSSDSFFGTVPFPPDKIEDKFYQLEFSSLQDKSRIIKEIASMIPWQVRVQEVADELKDPTLRVFARSVSAAVHSERISYRYSILAEKGHPNHYDDLEEGVFLLSSVIDSDLSYLDFRTYLDKIAIRVEELVDLNEDLASDEVKVHFLTRVLSQEEGFGGNHDQYEDPNNSYLHKVFSSKKGIPISLSVIYLLVAHRLNLPLYGVNMPLHFLLHFESSEFQTYIDSYHGGVMLDRSTCIRFLKANGFQAHERYFTHASSLTILKRMFRNLIHIYRKKEDRDMEKILSRHLLALDNKWKP</sequence>
<proteinExistence type="inferred from homology"/>
<accession>A0A2M9XDG7</accession>
<organism evidence="3 4">
    <name type="scientific">Leptospira hartskeerlii</name>
    <dbReference type="NCBI Taxonomy" id="2023177"/>
    <lineage>
        <taxon>Bacteria</taxon>
        <taxon>Pseudomonadati</taxon>
        <taxon>Spirochaetota</taxon>
        <taxon>Spirochaetia</taxon>
        <taxon>Leptospirales</taxon>
        <taxon>Leptospiraceae</taxon>
        <taxon>Leptospira</taxon>
    </lineage>
</organism>
<dbReference type="PANTHER" id="PTHR31350:SF21">
    <property type="entry name" value="F-BOX ONLY PROTEIN 21"/>
    <property type="match status" value="1"/>
</dbReference>